<feature type="region of interest" description="Disordered" evidence="1">
    <location>
        <begin position="546"/>
        <end position="574"/>
    </location>
</feature>
<keyword evidence="2" id="KW-0732">Signal</keyword>
<dbReference type="EMBL" id="JBFCZG010000007">
    <property type="protein sequence ID" value="KAL3419704.1"/>
    <property type="molecule type" value="Genomic_DNA"/>
</dbReference>
<dbReference type="PANTHER" id="PTHR43662:SF3">
    <property type="entry name" value="DOMAIN PROTEIN, PUTATIVE (AFU_ORTHOLOGUE AFUA_6G11970)-RELATED"/>
    <property type="match status" value="1"/>
</dbReference>
<evidence type="ECO:0000259" key="3">
    <source>
        <dbReference type="PROSITE" id="PS51212"/>
    </source>
</evidence>
<proteinExistence type="predicted"/>
<feature type="domain" description="WSC" evidence="3">
    <location>
        <begin position="382"/>
        <end position="473"/>
    </location>
</feature>
<protein>
    <submittedName>
        <fullName evidence="4">WSC domain-containing protein</fullName>
    </submittedName>
</protein>
<dbReference type="InterPro" id="IPR002889">
    <property type="entry name" value="WSC_carb-bd"/>
</dbReference>
<dbReference type="Proteomes" id="UP001629113">
    <property type="component" value="Unassembled WGS sequence"/>
</dbReference>
<dbReference type="PROSITE" id="PS51212">
    <property type="entry name" value="WSC"/>
    <property type="match status" value="3"/>
</dbReference>
<feature type="chain" id="PRO_5045517985" evidence="2">
    <location>
        <begin position="21"/>
        <end position="849"/>
    </location>
</feature>
<accession>A0ABR4P8S3</accession>
<dbReference type="Pfam" id="PF01822">
    <property type="entry name" value="WSC"/>
    <property type="match status" value="3"/>
</dbReference>
<name>A0ABR4P8S3_9HELO</name>
<feature type="signal peptide" evidence="2">
    <location>
        <begin position="1"/>
        <end position="20"/>
    </location>
</feature>
<evidence type="ECO:0000313" key="4">
    <source>
        <dbReference type="EMBL" id="KAL3419704.1"/>
    </source>
</evidence>
<comment type="caution">
    <text evidence="4">The sequence shown here is derived from an EMBL/GenBank/DDBJ whole genome shotgun (WGS) entry which is preliminary data.</text>
</comment>
<feature type="domain" description="WSC" evidence="3">
    <location>
        <begin position="645"/>
        <end position="738"/>
    </location>
</feature>
<dbReference type="PANTHER" id="PTHR43662">
    <property type="match status" value="1"/>
</dbReference>
<dbReference type="InterPro" id="IPR018535">
    <property type="entry name" value="DUF1996"/>
</dbReference>
<feature type="domain" description="WSC" evidence="3">
    <location>
        <begin position="754"/>
        <end position="849"/>
    </location>
</feature>
<evidence type="ECO:0000256" key="2">
    <source>
        <dbReference type="SAM" id="SignalP"/>
    </source>
</evidence>
<evidence type="ECO:0000313" key="5">
    <source>
        <dbReference type="Proteomes" id="UP001629113"/>
    </source>
</evidence>
<organism evidence="4 5">
    <name type="scientific">Phlyctema vagabunda</name>
    <dbReference type="NCBI Taxonomy" id="108571"/>
    <lineage>
        <taxon>Eukaryota</taxon>
        <taxon>Fungi</taxon>
        <taxon>Dikarya</taxon>
        <taxon>Ascomycota</taxon>
        <taxon>Pezizomycotina</taxon>
        <taxon>Leotiomycetes</taxon>
        <taxon>Helotiales</taxon>
        <taxon>Dermateaceae</taxon>
        <taxon>Phlyctema</taxon>
    </lineage>
</organism>
<reference evidence="4 5" key="1">
    <citation type="submission" date="2024-06" db="EMBL/GenBank/DDBJ databases">
        <title>Complete genome of Phlyctema vagabunda strain 19-DSS-EL-015.</title>
        <authorList>
            <person name="Fiorenzani C."/>
        </authorList>
    </citation>
    <scope>NUCLEOTIDE SEQUENCE [LARGE SCALE GENOMIC DNA]</scope>
    <source>
        <strain evidence="4 5">19-DSS-EL-015</strain>
    </source>
</reference>
<gene>
    <name evidence="4" type="ORF">PVAG01_08202</name>
</gene>
<keyword evidence="5" id="KW-1185">Reference proteome</keyword>
<dbReference type="Pfam" id="PF09362">
    <property type="entry name" value="DUF1996"/>
    <property type="match status" value="1"/>
</dbReference>
<dbReference type="SMART" id="SM00321">
    <property type="entry name" value="WSC"/>
    <property type="match status" value="3"/>
</dbReference>
<evidence type="ECO:0000256" key="1">
    <source>
        <dbReference type="SAM" id="MobiDB-lite"/>
    </source>
</evidence>
<sequence>MRTSQTILVAVALWSAVIEGYWRMSCSVIQTGRVDPVVNYNAPSSHVHKISGAANININSTYASLQEAECTSCSIQADKSAYWTPQLYYRQASGQYVEVPNSGMAVYYLGRGKGADGSAAVPFPEGLQMLSGNTNARSYNSNVTTWGNKTYPSRPLAQRVSFVCINYDKAIPESYGMVNTTCPQGLRAQIQMQSCWDGKNLASSDQSHVAYLSHIDNGACPPTHPILLPHLFYEVLYSVNKFSPATDGGKYVFANGDETGYGFHGDFLNGWDTPTLQAGIDQCLRGTGTGAGTPGDGGVQDCPPFQTTNTNDFADLCPERSPIYPCETVHGSIGTSLPGCITPTGAGRDSTFSLTTCPGGNSVACSPESSPHGPLVSDGNDDYKLIGCFGEVKGGRALKKKSYSNSTNTVAQCLEFCSGSKFAGVEWSKECYCGDTLDSTSLQINATECDMTCSGNQYEICGGGSALNVYTLKNTPSSATSSSSQISTATSSTVSESATLSLSSSSSQSSLTSSPMSSTTASSLISSSSIQFPSTSSFTISKSSTLSLSSSSSQSSLISNPRSSTTTSSISSFPTQFSSALSSTISRSTIISLSSSSSQSSLTSKSASSASESSITSSTASFATSMKSVSPPIITGPSVLTGDANFGYFACVKEPANGHALATQLSITKPVTAEKCLAAAANDYSWAGLEYGGECWAGTSLNQKTAANTTEASCKMTCSGNSNQICGGSRLLSMYKRTSVLIQKTNPFNGTSLGYQYVGCVNEVPNGHILKKRLDASDTMTAESCLNLVNQAVAKGSTYQYAGIGYGRECYAGVNTTDIVVSDGCNMQCPGNSSQWCGGSMRLSFYSRT</sequence>